<evidence type="ECO:0000313" key="2">
    <source>
        <dbReference type="EMBL" id="TFK29783.1"/>
    </source>
</evidence>
<dbReference type="STRING" id="230819.A0A5C3LBI9"/>
<evidence type="ECO:0000256" key="1">
    <source>
        <dbReference type="SAM" id="MobiDB-lite"/>
    </source>
</evidence>
<accession>A0A5C3LBI9</accession>
<dbReference type="AlphaFoldDB" id="A0A5C3LBI9"/>
<gene>
    <name evidence="2" type="ORF">FA15DRAFT_581325</name>
</gene>
<keyword evidence="3" id="KW-1185">Reference proteome</keyword>
<dbReference type="EMBL" id="ML210147">
    <property type="protein sequence ID" value="TFK29783.1"/>
    <property type="molecule type" value="Genomic_DNA"/>
</dbReference>
<evidence type="ECO:0008006" key="4">
    <source>
        <dbReference type="Google" id="ProtNLM"/>
    </source>
</evidence>
<name>A0A5C3LBI9_COPMA</name>
<sequence>MSKLSNYSDAADVYSKWSRSQFSLPQCSSDNSDRAIYGKSSDGDGRSLSYSSRLVNAISPLHHDLFCSPFWRWFSIQRPILDAAEFPARFISHQKGERPLGPEGGIITMLLVIWAYSYGLNEQGVPLDELESAPSPAEETQAKTEETPTCQVRSPEKLEQMLQQILDLVDYHGIMRRPSMDGVRVLLLLLPLLEEVKPLERLTIHDVALSQVHSLCTLAPSVAESSRSPSFLSDDATARARLFWYAYTQEGLSSGLRGGRFFLHGDDFEAFQRTLSSPSYTGGVHSPPSPTAGPSALPDSQAYANLVSSSALPLQLNAICRRIHSVLTGPKAARRAEEHNLIDAHGMREIWRDLDHCWSEFRAIRHNAASNEDPASRCDTERYACAWQIFIFECHNVIRETLKQYMSASSQSRSRPSSHSSSSSPYMTPDHLQLVATRKCLALLPQVISILQFCLSSTPYSDRSGTFTWDSGLVRDGCFYAGYLTASTDDEVLSPLNAERDEQDFPLGPLTADEGVMVCLAVLSTMRWSYSKSEDREETIRMIWEARKAKRHNQSVVHYPDTGYDATYPQTHAPHASGHSNPRSQEIYTAPNQAILSATPSYLDRSMLPPLTVFTQQAHQRRVESAPATACSQDGHGWPSYTPPGTATSLTTNSTGTGLSARGSPEFSHVLPTFKQQSEDTYYGGNDLDHFTYNVPMTNAHSSEIAPSIPSFRQSPADGHSLGGNANGSSYLPSPAGAVQFHPNTGSMLQVVSGNDYASCPQFGDDCNAGYH</sequence>
<protein>
    <recommendedName>
        <fullName evidence="4">Transcription factor domain-containing protein</fullName>
    </recommendedName>
</protein>
<feature type="region of interest" description="Disordered" evidence="1">
    <location>
        <begin position="23"/>
        <end position="46"/>
    </location>
</feature>
<reference evidence="2 3" key="1">
    <citation type="journal article" date="2019" name="Nat. Ecol. Evol.">
        <title>Megaphylogeny resolves global patterns of mushroom evolution.</title>
        <authorList>
            <person name="Varga T."/>
            <person name="Krizsan K."/>
            <person name="Foldi C."/>
            <person name="Dima B."/>
            <person name="Sanchez-Garcia M."/>
            <person name="Sanchez-Ramirez S."/>
            <person name="Szollosi G.J."/>
            <person name="Szarkandi J.G."/>
            <person name="Papp V."/>
            <person name="Albert L."/>
            <person name="Andreopoulos W."/>
            <person name="Angelini C."/>
            <person name="Antonin V."/>
            <person name="Barry K.W."/>
            <person name="Bougher N.L."/>
            <person name="Buchanan P."/>
            <person name="Buyck B."/>
            <person name="Bense V."/>
            <person name="Catcheside P."/>
            <person name="Chovatia M."/>
            <person name="Cooper J."/>
            <person name="Damon W."/>
            <person name="Desjardin D."/>
            <person name="Finy P."/>
            <person name="Geml J."/>
            <person name="Haridas S."/>
            <person name="Hughes K."/>
            <person name="Justo A."/>
            <person name="Karasinski D."/>
            <person name="Kautmanova I."/>
            <person name="Kiss B."/>
            <person name="Kocsube S."/>
            <person name="Kotiranta H."/>
            <person name="LaButti K.M."/>
            <person name="Lechner B.E."/>
            <person name="Liimatainen K."/>
            <person name="Lipzen A."/>
            <person name="Lukacs Z."/>
            <person name="Mihaltcheva S."/>
            <person name="Morgado L.N."/>
            <person name="Niskanen T."/>
            <person name="Noordeloos M.E."/>
            <person name="Ohm R.A."/>
            <person name="Ortiz-Santana B."/>
            <person name="Ovrebo C."/>
            <person name="Racz N."/>
            <person name="Riley R."/>
            <person name="Savchenko A."/>
            <person name="Shiryaev A."/>
            <person name="Soop K."/>
            <person name="Spirin V."/>
            <person name="Szebenyi C."/>
            <person name="Tomsovsky M."/>
            <person name="Tulloss R.E."/>
            <person name="Uehling J."/>
            <person name="Grigoriev I.V."/>
            <person name="Vagvolgyi C."/>
            <person name="Papp T."/>
            <person name="Martin F.M."/>
            <person name="Miettinen O."/>
            <person name="Hibbett D.S."/>
            <person name="Nagy L.G."/>
        </authorList>
    </citation>
    <scope>NUCLEOTIDE SEQUENCE [LARGE SCALE GENOMIC DNA]</scope>
    <source>
        <strain evidence="2 3">CBS 121175</strain>
    </source>
</reference>
<evidence type="ECO:0000313" key="3">
    <source>
        <dbReference type="Proteomes" id="UP000307440"/>
    </source>
</evidence>
<dbReference type="OrthoDB" id="3263880at2759"/>
<feature type="region of interest" description="Disordered" evidence="1">
    <location>
        <begin position="128"/>
        <end position="154"/>
    </location>
</feature>
<organism evidence="2 3">
    <name type="scientific">Coprinopsis marcescibilis</name>
    <name type="common">Agaric fungus</name>
    <name type="synonym">Psathyrella marcescibilis</name>
    <dbReference type="NCBI Taxonomy" id="230819"/>
    <lineage>
        <taxon>Eukaryota</taxon>
        <taxon>Fungi</taxon>
        <taxon>Dikarya</taxon>
        <taxon>Basidiomycota</taxon>
        <taxon>Agaricomycotina</taxon>
        <taxon>Agaricomycetes</taxon>
        <taxon>Agaricomycetidae</taxon>
        <taxon>Agaricales</taxon>
        <taxon>Agaricineae</taxon>
        <taxon>Psathyrellaceae</taxon>
        <taxon>Coprinopsis</taxon>
    </lineage>
</organism>
<dbReference type="Proteomes" id="UP000307440">
    <property type="component" value="Unassembled WGS sequence"/>
</dbReference>
<proteinExistence type="predicted"/>